<comment type="caution">
    <text evidence="3">The sequence shown here is derived from an EMBL/GenBank/DDBJ whole genome shotgun (WGS) entry which is preliminary data.</text>
</comment>
<gene>
    <name evidence="3" type="ORF">FB558_5153</name>
</gene>
<protein>
    <submittedName>
        <fullName evidence="3">Uncharacterized protein</fullName>
    </submittedName>
</protein>
<sequence length="66" mass="6996">MTNTADILNLLAAAGGLGVLLVMALVPLLVDHHRPRERPAVAVPAPTRREPGRPAVRRSPEATLCP</sequence>
<organism evidence="3 4">
    <name type="scientific">Pseudonocardia kunmingensis</name>
    <dbReference type="NCBI Taxonomy" id="630975"/>
    <lineage>
        <taxon>Bacteria</taxon>
        <taxon>Bacillati</taxon>
        <taxon>Actinomycetota</taxon>
        <taxon>Actinomycetes</taxon>
        <taxon>Pseudonocardiales</taxon>
        <taxon>Pseudonocardiaceae</taxon>
        <taxon>Pseudonocardia</taxon>
    </lineage>
</organism>
<feature type="transmembrane region" description="Helical" evidence="2">
    <location>
        <begin position="6"/>
        <end position="30"/>
    </location>
</feature>
<evidence type="ECO:0000256" key="1">
    <source>
        <dbReference type="SAM" id="MobiDB-lite"/>
    </source>
</evidence>
<keyword evidence="2" id="KW-0812">Transmembrane</keyword>
<evidence type="ECO:0000313" key="3">
    <source>
        <dbReference type="EMBL" id="TQM09394.1"/>
    </source>
</evidence>
<evidence type="ECO:0000313" key="4">
    <source>
        <dbReference type="Proteomes" id="UP000315677"/>
    </source>
</evidence>
<name>A0A543DJ83_9PSEU</name>
<feature type="region of interest" description="Disordered" evidence="1">
    <location>
        <begin position="36"/>
        <end position="66"/>
    </location>
</feature>
<dbReference type="Proteomes" id="UP000315677">
    <property type="component" value="Unassembled WGS sequence"/>
</dbReference>
<proteinExistence type="predicted"/>
<reference evidence="3 4" key="1">
    <citation type="submission" date="2019-06" db="EMBL/GenBank/DDBJ databases">
        <title>Sequencing the genomes of 1000 actinobacteria strains.</title>
        <authorList>
            <person name="Klenk H.-P."/>
        </authorList>
    </citation>
    <scope>NUCLEOTIDE SEQUENCE [LARGE SCALE GENOMIC DNA]</scope>
    <source>
        <strain evidence="3 4">DSM 45301</strain>
    </source>
</reference>
<dbReference type="RefSeq" id="WP_142057552.1">
    <property type="nucleotide sequence ID" value="NZ_VFPA01000003.1"/>
</dbReference>
<keyword evidence="2" id="KW-1133">Transmembrane helix</keyword>
<evidence type="ECO:0000256" key="2">
    <source>
        <dbReference type="SAM" id="Phobius"/>
    </source>
</evidence>
<dbReference type="EMBL" id="VFPA01000003">
    <property type="protein sequence ID" value="TQM09394.1"/>
    <property type="molecule type" value="Genomic_DNA"/>
</dbReference>
<dbReference type="AlphaFoldDB" id="A0A543DJ83"/>
<accession>A0A543DJ83</accession>
<keyword evidence="4" id="KW-1185">Reference proteome</keyword>
<keyword evidence="2" id="KW-0472">Membrane</keyword>